<organism evidence="1 2">
    <name type="scientific">Claveliimonas monacensis</name>
    <dbReference type="NCBI Taxonomy" id="2779351"/>
    <lineage>
        <taxon>Bacteria</taxon>
        <taxon>Bacillati</taxon>
        <taxon>Bacillota</taxon>
        <taxon>Clostridia</taxon>
        <taxon>Lachnospirales</taxon>
        <taxon>Lachnospiraceae</taxon>
        <taxon>Claveliimonas</taxon>
    </lineage>
</organism>
<reference evidence="1 2" key="1">
    <citation type="submission" date="2020-10" db="EMBL/GenBank/DDBJ databases">
        <title>ChiBAC.</title>
        <authorList>
            <person name="Zenner C."/>
            <person name="Hitch T.C.A."/>
            <person name="Clavel T."/>
        </authorList>
    </citation>
    <scope>NUCLEOTIDE SEQUENCE [LARGE SCALE GENOMIC DNA]</scope>
    <source>
        <strain evidence="1 2">DSM 108991</strain>
    </source>
</reference>
<dbReference type="EMBL" id="JADCKL010000011">
    <property type="protein sequence ID" value="MBE5063896.1"/>
    <property type="molecule type" value="Genomic_DNA"/>
</dbReference>
<comment type="caution">
    <text evidence="1">The sequence shown here is derived from an EMBL/GenBank/DDBJ whole genome shotgun (WGS) entry which is preliminary data.</text>
</comment>
<keyword evidence="2" id="KW-1185">Reference proteome</keyword>
<dbReference type="Proteomes" id="UP000758652">
    <property type="component" value="Unassembled WGS sequence"/>
</dbReference>
<evidence type="ECO:0000313" key="2">
    <source>
        <dbReference type="Proteomes" id="UP000758652"/>
    </source>
</evidence>
<sequence length="52" mass="5898">MKVKKTIAEMIAKTSYKAAEKNANSACVFLHGQPEMPECVKKLNRTEKRESE</sequence>
<gene>
    <name evidence="1" type="ORF">INF30_11595</name>
</gene>
<dbReference type="NCBIfam" id="TIGR04223">
    <property type="entry name" value="quorum_AgrD"/>
    <property type="match status" value="1"/>
</dbReference>
<name>A0ABR9RLN6_9FIRM</name>
<evidence type="ECO:0000313" key="1">
    <source>
        <dbReference type="EMBL" id="MBE5063896.1"/>
    </source>
</evidence>
<dbReference type="RefSeq" id="WP_226395307.1">
    <property type="nucleotide sequence ID" value="NZ_JADCKL010000011.1"/>
</dbReference>
<proteinExistence type="predicted"/>
<accession>A0ABR9RLN6</accession>
<dbReference type="InterPro" id="IPR009229">
    <property type="entry name" value="AgrD"/>
</dbReference>
<protein>
    <submittedName>
        <fullName evidence="1">Cyclic lactone autoinducer peptide</fullName>
    </submittedName>
</protein>